<dbReference type="Proteomes" id="UP000028006">
    <property type="component" value="Unassembled WGS sequence"/>
</dbReference>
<protein>
    <submittedName>
        <fullName evidence="2">Uncharacterized protein</fullName>
    </submittedName>
</protein>
<keyword evidence="3" id="KW-1185">Reference proteome</keyword>
<reference evidence="2 3" key="1">
    <citation type="submission" date="2014-06" db="EMBL/GenBank/DDBJ databases">
        <title>Whole Genome Sequences of Three Symbiotic Endozoicomonas Bacteria.</title>
        <authorList>
            <person name="Neave M.J."/>
            <person name="Apprill A."/>
            <person name="Voolstra C.R."/>
        </authorList>
    </citation>
    <scope>NUCLEOTIDE SEQUENCE [LARGE SCALE GENOMIC DNA]</scope>
    <source>
        <strain evidence="2 3">LMG 24815</strain>
    </source>
</reference>
<proteinExistence type="predicted"/>
<organism evidence="2 3">
    <name type="scientific">Endozoicomonas montiporae</name>
    <dbReference type="NCBI Taxonomy" id="1027273"/>
    <lineage>
        <taxon>Bacteria</taxon>
        <taxon>Pseudomonadati</taxon>
        <taxon>Pseudomonadota</taxon>
        <taxon>Gammaproteobacteria</taxon>
        <taxon>Oceanospirillales</taxon>
        <taxon>Endozoicomonadaceae</taxon>
        <taxon>Endozoicomonas</taxon>
    </lineage>
</organism>
<gene>
    <name evidence="2" type="ORF">GZ77_20660</name>
</gene>
<feature type="coiled-coil region" evidence="1">
    <location>
        <begin position="40"/>
        <end position="67"/>
    </location>
</feature>
<name>A0A081N333_9GAMM</name>
<sequence>MSSCLINDYSWGVDGYGRQHICLNSGMVVLLCVIPGCSPLECIDLLLEQQKNNKNEQKKEAERDTCRTAVSVADGSAAERPEAEGHRVSGSRQAYNVCAVWGVGGG</sequence>
<dbReference type="AlphaFoldDB" id="A0A081N333"/>
<keyword evidence="1" id="KW-0175">Coiled coil</keyword>
<dbReference type="EMBL" id="JOKG01000004">
    <property type="protein sequence ID" value="KEQ12856.1"/>
    <property type="molecule type" value="Genomic_DNA"/>
</dbReference>
<evidence type="ECO:0000313" key="2">
    <source>
        <dbReference type="EMBL" id="KEQ12856.1"/>
    </source>
</evidence>
<evidence type="ECO:0000313" key="3">
    <source>
        <dbReference type="Proteomes" id="UP000028006"/>
    </source>
</evidence>
<evidence type="ECO:0000256" key="1">
    <source>
        <dbReference type="SAM" id="Coils"/>
    </source>
</evidence>
<dbReference type="RefSeq" id="WP_034878264.1">
    <property type="nucleotide sequence ID" value="NZ_JOKG01000004.1"/>
</dbReference>
<comment type="caution">
    <text evidence="2">The sequence shown here is derived from an EMBL/GenBank/DDBJ whole genome shotgun (WGS) entry which is preliminary data.</text>
</comment>
<accession>A0A081N333</accession>